<evidence type="ECO:0000313" key="3">
    <source>
        <dbReference type="Proteomes" id="UP000290288"/>
    </source>
</evidence>
<reference evidence="2 3" key="1">
    <citation type="submission" date="2019-01" db="EMBL/GenBank/DDBJ databases">
        <title>Draft genome sequence of Psathyrella aberdarensis IHI B618.</title>
        <authorList>
            <person name="Buettner E."/>
            <person name="Kellner H."/>
        </authorList>
    </citation>
    <scope>NUCLEOTIDE SEQUENCE [LARGE SCALE GENOMIC DNA]</scope>
    <source>
        <strain evidence="2 3">IHI B618</strain>
    </source>
</reference>
<organism evidence="2 3">
    <name type="scientific">Candolleomyces aberdarensis</name>
    <dbReference type="NCBI Taxonomy" id="2316362"/>
    <lineage>
        <taxon>Eukaryota</taxon>
        <taxon>Fungi</taxon>
        <taxon>Dikarya</taxon>
        <taxon>Basidiomycota</taxon>
        <taxon>Agaricomycotina</taxon>
        <taxon>Agaricomycetes</taxon>
        <taxon>Agaricomycetidae</taxon>
        <taxon>Agaricales</taxon>
        <taxon>Agaricineae</taxon>
        <taxon>Psathyrellaceae</taxon>
        <taxon>Candolleomyces</taxon>
    </lineage>
</organism>
<evidence type="ECO:0008006" key="4">
    <source>
        <dbReference type="Google" id="ProtNLM"/>
    </source>
</evidence>
<dbReference type="AlphaFoldDB" id="A0A4Q2DT95"/>
<dbReference type="OrthoDB" id="3046437at2759"/>
<evidence type="ECO:0000313" key="2">
    <source>
        <dbReference type="EMBL" id="RXW23730.1"/>
    </source>
</evidence>
<accession>A0A4Q2DT95</accession>
<gene>
    <name evidence="2" type="ORF">EST38_g2113</name>
</gene>
<protein>
    <recommendedName>
        <fullName evidence="4">F-box domain-containing protein</fullName>
    </recommendedName>
</protein>
<proteinExistence type="predicted"/>
<dbReference type="Proteomes" id="UP000290288">
    <property type="component" value="Unassembled WGS sequence"/>
</dbReference>
<dbReference type="STRING" id="2316362.A0A4Q2DT95"/>
<keyword evidence="3" id="KW-1185">Reference proteome</keyword>
<sequence length="644" mass="69376">MPVAVETIATASPLRSSPLKKHRAGVPDAKDAPSSISQLSKSALAAIFLDAAFDEYEHEPFSSSSSSTYSDSSSASESRLLIKATILSLSHVNSAWRTLSLSLPSLWLHILESELDHGSVIENGSGAGAVVAAAMKPLWKRKQWLRELFRRSDPLPINIGSLHHQYNRRPSHLHHINATPVSRARDPELVGLELEYLDRIKTYRVFVDERGWETLSSCIVDQPAEEMETLSIAFKPTVLASATASPQLPRNIFCGHAPRLEKISLRGCLPCPEILAVGSRENLKALTVSQVNAQGVAPTPERWLRYLSGMPCLEQLVLKDGAISTPRRQKRSKNTQASSPVELSSLQELTLEGSVEAVGAMLQRLEFPDFVSLSIVCSDVEQEGPAVDAVLKTFASRVEVASKMGLGSFLSVKGNEGMICISDGTPSLKLELHLSPSNRSASPQPGPYSGSTASLWETILSSFLNLGSAAFTSLTQLELHLPSAPPALIKVLSEASQLERLVNLTGVMAKRLLPQLQRELPPTSSTAASPPSRCCSPGPEPSLLPQSDSASSTLSQLLPVLPNLHTLHFSAPEAFIGGGFVALKGYLKWRSLGSRAIRFVQVSTPPPPRGHAQLQFGAEGNGLLVPEEAVDALQKLRVGLGYVV</sequence>
<feature type="region of interest" description="Disordered" evidence="1">
    <location>
        <begin position="515"/>
        <end position="549"/>
    </location>
</feature>
<evidence type="ECO:0000256" key="1">
    <source>
        <dbReference type="SAM" id="MobiDB-lite"/>
    </source>
</evidence>
<name>A0A4Q2DT95_9AGAR</name>
<dbReference type="EMBL" id="SDEE01000034">
    <property type="protein sequence ID" value="RXW23730.1"/>
    <property type="molecule type" value="Genomic_DNA"/>
</dbReference>
<feature type="compositionally biased region" description="Low complexity" evidence="1">
    <location>
        <begin position="515"/>
        <end position="537"/>
    </location>
</feature>
<comment type="caution">
    <text evidence="2">The sequence shown here is derived from an EMBL/GenBank/DDBJ whole genome shotgun (WGS) entry which is preliminary data.</text>
</comment>